<feature type="transmembrane region" description="Helical" evidence="1">
    <location>
        <begin position="187"/>
        <end position="205"/>
    </location>
</feature>
<evidence type="ECO:0000313" key="3">
    <source>
        <dbReference type="Proteomes" id="UP000823982"/>
    </source>
</evidence>
<proteinExistence type="predicted"/>
<evidence type="ECO:0000256" key="1">
    <source>
        <dbReference type="SAM" id="Phobius"/>
    </source>
</evidence>
<evidence type="ECO:0000313" key="2">
    <source>
        <dbReference type="EMBL" id="HIS24327.1"/>
    </source>
</evidence>
<keyword evidence="1" id="KW-0812">Transmembrane</keyword>
<feature type="transmembrane region" description="Helical" evidence="1">
    <location>
        <begin position="84"/>
        <end position="111"/>
    </location>
</feature>
<sequence length="227" mass="25113">MSSSAVGKKKKGFAANIKSKIRGFFGSRSAFKPAGEIRRSKRQRKPLPPHARTALKWAVYVLAGFAFYAAATSGAAGSSKGLMLLPLGCAIAMFSGEISASVTGFVAGILLDMASGQLIGFSSFYLCIVLGLACAMFRQFFRKNLINFEILTLAVCLAYYYIVYFFYYRIWDYEGYGLVLTTRLVPSFIKTMVGSPFIFGGVWLTEKLSRGTRQLEIEEQDDKIDRV</sequence>
<dbReference type="AlphaFoldDB" id="A0A9D1JHD5"/>
<name>A0A9D1JHD5_9FIRM</name>
<reference evidence="2" key="2">
    <citation type="journal article" date="2021" name="PeerJ">
        <title>Extensive microbial diversity within the chicken gut microbiome revealed by metagenomics and culture.</title>
        <authorList>
            <person name="Gilroy R."/>
            <person name="Ravi A."/>
            <person name="Getino M."/>
            <person name="Pursley I."/>
            <person name="Horton D.L."/>
            <person name="Alikhan N.F."/>
            <person name="Baker D."/>
            <person name="Gharbi K."/>
            <person name="Hall N."/>
            <person name="Watson M."/>
            <person name="Adriaenssens E.M."/>
            <person name="Foster-Nyarko E."/>
            <person name="Jarju S."/>
            <person name="Secka A."/>
            <person name="Antonio M."/>
            <person name="Oren A."/>
            <person name="Chaudhuri R.R."/>
            <person name="La Ragione R."/>
            <person name="Hildebrand F."/>
            <person name="Pallen M.J."/>
        </authorList>
    </citation>
    <scope>NUCLEOTIDE SEQUENCE</scope>
    <source>
        <strain evidence="2">CHK157-1446</strain>
    </source>
</reference>
<reference evidence="2" key="1">
    <citation type="submission" date="2020-10" db="EMBL/GenBank/DDBJ databases">
        <authorList>
            <person name="Gilroy R."/>
        </authorList>
    </citation>
    <scope>NUCLEOTIDE SEQUENCE</scope>
    <source>
        <strain evidence="2">CHK157-1446</strain>
    </source>
</reference>
<comment type="caution">
    <text evidence="2">The sequence shown here is derived from an EMBL/GenBank/DDBJ whole genome shotgun (WGS) entry which is preliminary data.</text>
</comment>
<keyword evidence="1" id="KW-0472">Membrane</keyword>
<feature type="transmembrane region" description="Helical" evidence="1">
    <location>
        <begin position="148"/>
        <end position="167"/>
    </location>
</feature>
<feature type="transmembrane region" description="Helical" evidence="1">
    <location>
        <begin position="57"/>
        <end position="77"/>
    </location>
</feature>
<keyword evidence="1" id="KW-1133">Transmembrane helix</keyword>
<gene>
    <name evidence="2" type="primary">mreD</name>
    <name evidence="2" type="ORF">IAD01_02865</name>
</gene>
<dbReference type="EMBL" id="DVIR01000030">
    <property type="protein sequence ID" value="HIS24327.1"/>
    <property type="molecule type" value="Genomic_DNA"/>
</dbReference>
<accession>A0A9D1JHD5</accession>
<dbReference type="Proteomes" id="UP000823982">
    <property type="component" value="Unassembled WGS sequence"/>
</dbReference>
<feature type="transmembrane region" description="Helical" evidence="1">
    <location>
        <begin position="117"/>
        <end position="136"/>
    </location>
</feature>
<organism evidence="2 3">
    <name type="scientific">Candidatus Faeciplasma gallinarum</name>
    <dbReference type="NCBI Taxonomy" id="2840799"/>
    <lineage>
        <taxon>Bacteria</taxon>
        <taxon>Bacillati</taxon>
        <taxon>Bacillota</taxon>
        <taxon>Clostridia</taxon>
        <taxon>Eubacteriales</taxon>
        <taxon>Oscillospiraceae</taxon>
        <taxon>Oscillospiraceae incertae sedis</taxon>
        <taxon>Candidatus Faeciplasma</taxon>
    </lineage>
</organism>
<protein>
    <submittedName>
        <fullName evidence="2">Rod shape-determining protein MreD</fullName>
    </submittedName>
</protein>